<comment type="caution">
    <text evidence="1">The sequence shown here is derived from an EMBL/GenBank/DDBJ whole genome shotgun (WGS) entry which is preliminary data.</text>
</comment>
<dbReference type="Pfam" id="PF13730">
    <property type="entry name" value="HTH_36"/>
    <property type="match status" value="1"/>
</dbReference>
<dbReference type="Proteomes" id="UP000317378">
    <property type="component" value="Unassembled WGS sequence"/>
</dbReference>
<dbReference type="OrthoDB" id="4188495at2"/>
<organism evidence="1 2">
    <name type="scientific">Streptomyces sporangiiformans</name>
    <dbReference type="NCBI Taxonomy" id="2315329"/>
    <lineage>
        <taxon>Bacteria</taxon>
        <taxon>Bacillati</taxon>
        <taxon>Actinomycetota</taxon>
        <taxon>Actinomycetes</taxon>
        <taxon>Kitasatosporales</taxon>
        <taxon>Streptomycetaceae</taxon>
        <taxon>Streptomyces</taxon>
    </lineage>
</organism>
<sequence>MTFAKKSELSVIDRNIPVSQDDTISMLLKESKRHGRAVPIRRAFVQDTEPGPVLRQKPGPLPKLLRSPAAFDLYLLIHAITAGGDFGVTQRYETWGRATGISFATNGSASAAVSRQLAKLKQLKLISTAADGRKTRITKRLEDGSEDPYTVPSGGSRKDIYFKLPFEYWEQGLHNTLSMPAKGMLLIAMSLRKRAFALPQNKDFAKWYGISPATVSRGIADLKKAGLLLEYMSEAFLTGESPTGRAERTLYVLKPPYDININKKDRDAEARAFTPEGILATALSHAKHLNAPRLVLTRPGA</sequence>
<reference evidence="1 2" key="1">
    <citation type="submission" date="2019-06" db="EMBL/GenBank/DDBJ databases">
        <title>Streptomyces sporangiiformans sp. nov., a novel actinomycete isolated from soil in Mount Song.</title>
        <authorList>
            <person name="Han L."/>
        </authorList>
    </citation>
    <scope>NUCLEOTIDE SEQUENCE [LARGE SCALE GENOMIC DNA]</scope>
    <source>
        <strain evidence="1 2">NEAU-SSA 1</strain>
    </source>
</reference>
<proteinExistence type="predicted"/>
<gene>
    <name evidence="1" type="ORF">FGD71_008625</name>
</gene>
<name>A0A505DIC1_9ACTN</name>
<evidence type="ECO:0000313" key="2">
    <source>
        <dbReference type="Proteomes" id="UP000317378"/>
    </source>
</evidence>
<evidence type="ECO:0000313" key="1">
    <source>
        <dbReference type="EMBL" id="TPQ22622.1"/>
    </source>
</evidence>
<keyword evidence="2" id="KW-1185">Reference proteome</keyword>
<accession>A0A505DIC1</accession>
<dbReference type="AlphaFoldDB" id="A0A505DIC1"/>
<protein>
    <submittedName>
        <fullName evidence="1">Helix-turn-helix domain-containing protein</fullName>
    </submittedName>
</protein>
<dbReference type="EMBL" id="VCHX02000080">
    <property type="protein sequence ID" value="TPQ22622.1"/>
    <property type="molecule type" value="Genomic_DNA"/>
</dbReference>
<dbReference type="RefSeq" id="WP_119099793.1">
    <property type="nucleotide sequence ID" value="NZ_QXMJ01000080.1"/>
</dbReference>